<evidence type="ECO:0000256" key="3">
    <source>
        <dbReference type="ARBA" id="ARBA00022679"/>
    </source>
</evidence>
<proteinExistence type="predicted"/>
<evidence type="ECO:0000313" key="15">
    <source>
        <dbReference type="EMBL" id="KAE8681550.1"/>
    </source>
</evidence>
<dbReference type="PROSITE" id="PS50878">
    <property type="entry name" value="RT_POL"/>
    <property type="match status" value="1"/>
</dbReference>
<dbReference type="Pfam" id="PF25597">
    <property type="entry name" value="SH3_retrovirus"/>
    <property type="match status" value="1"/>
</dbReference>
<accession>A0A6A2YQB2</accession>
<dbReference type="InterPro" id="IPR012337">
    <property type="entry name" value="RNaseH-like_sf"/>
</dbReference>
<feature type="compositionally biased region" description="Polar residues" evidence="10">
    <location>
        <begin position="1165"/>
        <end position="1179"/>
    </location>
</feature>
<dbReference type="InterPro" id="IPR057670">
    <property type="entry name" value="SH3_retrovirus"/>
</dbReference>
<keyword evidence="8" id="KW-0695">RNA-directed DNA polymerase</keyword>
<dbReference type="SUPFAM" id="SSF56672">
    <property type="entry name" value="DNA/RNA polymerases"/>
    <property type="match status" value="1"/>
</dbReference>
<dbReference type="FunFam" id="3.30.70.270:FF:000020">
    <property type="entry name" value="Transposon Tf2-6 polyprotein-like Protein"/>
    <property type="match status" value="1"/>
</dbReference>
<dbReference type="Proteomes" id="UP000436088">
    <property type="component" value="Unassembled WGS sequence"/>
</dbReference>
<keyword evidence="11" id="KW-0812">Transmembrane</keyword>
<dbReference type="Gene3D" id="2.40.70.10">
    <property type="entry name" value="Acid Proteases"/>
    <property type="match status" value="1"/>
</dbReference>
<organism evidence="15 16">
    <name type="scientific">Hibiscus syriacus</name>
    <name type="common">Rose of Sharon</name>
    <dbReference type="NCBI Taxonomy" id="106335"/>
    <lineage>
        <taxon>Eukaryota</taxon>
        <taxon>Viridiplantae</taxon>
        <taxon>Streptophyta</taxon>
        <taxon>Embryophyta</taxon>
        <taxon>Tracheophyta</taxon>
        <taxon>Spermatophyta</taxon>
        <taxon>Magnoliopsida</taxon>
        <taxon>eudicotyledons</taxon>
        <taxon>Gunneridae</taxon>
        <taxon>Pentapetalae</taxon>
        <taxon>rosids</taxon>
        <taxon>malvids</taxon>
        <taxon>Malvales</taxon>
        <taxon>Malvaceae</taxon>
        <taxon>Malvoideae</taxon>
        <taxon>Hibiscus</taxon>
    </lineage>
</organism>
<dbReference type="InterPro" id="IPR013103">
    <property type="entry name" value="RVT_2"/>
</dbReference>
<dbReference type="InterPro" id="IPR056924">
    <property type="entry name" value="SH3_Tf2-1"/>
</dbReference>
<dbReference type="InterPro" id="IPR043128">
    <property type="entry name" value="Rev_trsase/Diguanyl_cyclase"/>
</dbReference>
<sequence length="2211" mass="250438">MAAADTLSLSSRIKIFTNKKINVVLDEANFLLWKQQVLLIVRSHRLEQLFTGAMRPLPECLAVEDVSHIASILKGLPQEYQPLMEVITTMLMLLEQMLLSLALIHIVIDRISPRILEEGFGDEVVVFMTDRVCNANCVKNLIILLTGVGIALIKTFILYPLMLVVLNMQEIQLMLITSLMTKLVVLVVDYGATHHVIPNFGNITHRSEHGCSGKLTVSNDVSLRVNMIGDGERLLGVYESASTSSAVAFNDFTLLGHATNSTIADVLYSSHFQLVFTDIWGPSNVVSNGYRYYLSFVDAYSRHTWVYFLKDRSQAVSVFKLFQQMVLTQFGVAIKAVQSDLGGEHRSLSPILAKDDISHRVACPHTYEQNGVVERIHRHIVEFTLVLLAQAAMPLQYWHKLEFQSQPYMFLRYSPQHKGYMCLATNGRVHISRHVVFDESIFPFAGDTTYRTTSNDVVSKCGGIEIVADVRKLLHMNNGVHGLTTPVESCEEVTHGNVSEIAGDESLNSGECSNSSLGIEHNITVNCDIIVENYEATMDTSGSHAQNDVEISEQNNVESGGQGGVEPRMNLHPMLTRSKCGIFKPKVYSTTYATMEPVNVPVVKFTTLNVVLTLVVTKGWQLRQINVNNAFLHRDLSEDVYMQQPPGAQVEEIVKLLGVEFALKDLGELSFFLGIEIHRSGGALILSQGKFIMELLMKTKMDNVITVSTPMLVTSKLTQDDAGDLLTDAYEYHNIVGALLYIYHTHPDISFNVNKVAQYMYAPRRDHLVAVKRILSYLVGTLNHGLVIIPLVAGLNIVAFADANWGRNIDDRKSVSSNCVFISALLSDMGIVLSKTPLVWEKVAAQQVLVNYVHASHHVADGLTKFLSATQFEMFRAKAVAISCNYDAGGSETDDAELLLAITLATGVRIAHKTPIRKALFDAHAVHIQLCSIWPFLQPQILLASTSSWEISPVSMAGGRGRREQVPNKEAQRRDRSVQDVMIANLQRQVAELTQRLAAQDFEDRDASDHDTNSTFKNPYHNRALFREHRGREERHGDLSFRVDLPEFSGMLQAEGFVDWINEVERIFEFKEAPVRVKVKLIAIKLKGRASAWWEQLRRSRERHGKAKITDWEKMKKKMKVDGYTKEFYQLVARNDLSETEEQMVARRPVIRNDHNSRPVRTQDSRPAQQPAQGNSNPTIRCFRCGEQGHRATNCRKPASQKGKNLLIEENAEDETEEIGEPVYDDDETDDVLYGDGHEILVVRKSLLTPKGDSGDDWLRTNIFHTTCAVVDKVCKMIIDNGSCENVVSEEVVQKLQLKMDRHPKPYKLSWLNKGSEVTIDRRCLVSFSIGRKYFDNTWCDIMSMDACHILLGRPWQFLDEIEHGDVVYALLPCENNAVDVDADLPVEVQRLLAEFSNLMPEDLPPGLPPMRDIQHQIDLVPGSSLPNRPAYRLSPKEAEELQRHVEELLERGYIREMKYRFLIPRLDDMLDQLSGSKVFSKIDLKSGYHQIRIRPGDEWKTAFKTPQGLYEWMVMPFGLSNAPSTFMRFMHQVLRPFMGKFFIVYFDDILVYSPIWTSQFDHLRAVFEMLKMECLFVNQKKCSFFTTSVTFLGFVVSTDGVHADQSKVDVVLEWPRPRTLHDIRSFHGLASFYRQFIRNFSTLIAPITECLKGHDFQWSEEAEASFQLVKQKMTEAPVLALPDFDKVFEVNCDASGVGIGGVLSQAGCPVAFFSEKLSGSKKNYSTYDLEFYAIVQSLKHWRHYLVQKEFILFTDHEALKYINGQHKLSRRHAKWVAYLQEFTFTLRHQAGSLNRVADALSRRTLLLTTMSTKVVGFETFIDMYAADPSFGRIFQEQIISELHNEGHFSRDKTLALISSDFYWPKLTSDVAHYVDRCYVCQRSKGVLTNAGLYTTLPVPEAPWFDVIKDLVLGLPRTQRASDSIFVVVDRFSKMAHFLACRKTMNADRIAHLYFKEISLWGKLGMHLNFNSAYHPQTDGQTEVVNRSLGNLLRCLAGMKPKQWDLALPQAEFSYNRSKNRTTGLSPFEIVYGQNPSGVLDLAPIPRIGHFSPKADEMAKYLRGIHEQVKQTIHESNAKYKTRVDNHRRQVLFDVGDFVWAILTRDWFPVGEYNKLKDRKIGPCEVVQKINDNAYRLCLPSHLKTSDVFNVKHLSHCFVDSDNTTLNSRTSSFQPGVTDAGGSETDDAELSDCTLMALRYHELADQRKGGN</sequence>
<dbReference type="CDD" id="cd01647">
    <property type="entry name" value="RT_LTR"/>
    <property type="match status" value="1"/>
</dbReference>
<dbReference type="InterPro" id="IPR021109">
    <property type="entry name" value="Peptidase_aspartic_dom_sf"/>
</dbReference>
<evidence type="ECO:0000256" key="8">
    <source>
        <dbReference type="ARBA" id="ARBA00022918"/>
    </source>
</evidence>
<dbReference type="Pfam" id="PF17921">
    <property type="entry name" value="Integrase_H2C2"/>
    <property type="match status" value="1"/>
</dbReference>
<dbReference type="PANTHER" id="PTHR35046">
    <property type="entry name" value="ZINC KNUCKLE (CCHC-TYPE) FAMILY PROTEIN"/>
    <property type="match status" value="1"/>
</dbReference>
<keyword evidence="11" id="KW-1133">Transmembrane helix</keyword>
<dbReference type="Pfam" id="PF00078">
    <property type="entry name" value="RVT_1"/>
    <property type="match status" value="1"/>
</dbReference>
<evidence type="ECO:0000256" key="5">
    <source>
        <dbReference type="ARBA" id="ARBA00022722"/>
    </source>
</evidence>
<evidence type="ECO:0000256" key="1">
    <source>
        <dbReference type="ARBA" id="ARBA00012493"/>
    </source>
</evidence>
<keyword evidence="4" id="KW-0548">Nucleotidyltransferase</keyword>
<dbReference type="EC" id="2.7.7.49" evidence="1"/>
<keyword evidence="9" id="KW-0862">Zinc</keyword>
<dbReference type="PANTHER" id="PTHR35046:SF18">
    <property type="entry name" value="RNA-DIRECTED DNA POLYMERASE"/>
    <property type="match status" value="1"/>
</dbReference>
<feature type="domain" description="Integrase catalytic" evidence="14">
    <location>
        <begin position="267"/>
        <end position="438"/>
    </location>
</feature>
<evidence type="ECO:0000259" key="12">
    <source>
        <dbReference type="PROSITE" id="PS50158"/>
    </source>
</evidence>
<dbReference type="InterPro" id="IPR036875">
    <property type="entry name" value="Znf_CCHC_sf"/>
</dbReference>
<dbReference type="InterPro" id="IPR041588">
    <property type="entry name" value="Integrase_H2C2"/>
</dbReference>
<gene>
    <name evidence="15" type="ORF">F3Y22_tig00111318pilonHSYRG00082</name>
</gene>
<dbReference type="InterPro" id="IPR001584">
    <property type="entry name" value="Integrase_cat-core"/>
</dbReference>
<feature type="domain" description="Reverse transcriptase" evidence="13">
    <location>
        <begin position="1416"/>
        <end position="1597"/>
    </location>
</feature>
<name>A0A6A2YQB2_HIBSY</name>
<evidence type="ECO:0000313" key="16">
    <source>
        <dbReference type="Proteomes" id="UP000436088"/>
    </source>
</evidence>
<feature type="compositionally biased region" description="Basic and acidic residues" evidence="10">
    <location>
        <begin position="1151"/>
        <end position="1164"/>
    </location>
</feature>
<evidence type="ECO:0000256" key="4">
    <source>
        <dbReference type="ARBA" id="ARBA00022695"/>
    </source>
</evidence>
<dbReference type="Gene3D" id="3.30.420.10">
    <property type="entry name" value="Ribonuclease H-like superfamily/Ribonuclease H"/>
    <property type="match status" value="2"/>
</dbReference>
<keyword evidence="6" id="KW-0255">Endonuclease</keyword>
<dbReference type="SUPFAM" id="SSF53098">
    <property type="entry name" value="Ribonuclease H-like"/>
    <property type="match status" value="2"/>
</dbReference>
<keyword evidence="5" id="KW-0540">Nuclease</keyword>
<dbReference type="Gene3D" id="1.10.340.70">
    <property type="match status" value="1"/>
</dbReference>
<dbReference type="Pfam" id="PF00665">
    <property type="entry name" value="rve"/>
    <property type="match status" value="1"/>
</dbReference>
<keyword evidence="16" id="KW-1185">Reference proteome</keyword>
<feature type="transmembrane region" description="Helical" evidence="11">
    <location>
        <begin position="86"/>
        <end position="108"/>
    </location>
</feature>
<dbReference type="SUPFAM" id="SSF57756">
    <property type="entry name" value="Retrovirus zinc finger-like domains"/>
    <property type="match status" value="1"/>
</dbReference>
<dbReference type="Gene3D" id="3.10.10.10">
    <property type="entry name" value="HIV Type 1 Reverse Transcriptase, subunit A, domain 1"/>
    <property type="match status" value="2"/>
</dbReference>
<dbReference type="GO" id="GO:0003676">
    <property type="term" value="F:nucleic acid binding"/>
    <property type="evidence" value="ECO:0007669"/>
    <property type="project" value="InterPro"/>
</dbReference>
<dbReference type="InterPro" id="IPR001878">
    <property type="entry name" value="Znf_CCHC"/>
</dbReference>
<dbReference type="Gene3D" id="4.10.60.10">
    <property type="entry name" value="Zinc finger, CCHC-type"/>
    <property type="match status" value="1"/>
</dbReference>
<dbReference type="InterPro" id="IPR043502">
    <property type="entry name" value="DNA/RNA_pol_sf"/>
</dbReference>
<dbReference type="EMBL" id="VEPZ02001307">
    <property type="protein sequence ID" value="KAE8681550.1"/>
    <property type="molecule type" value="Genomic_DNA"/>
</dbReference>
<evidence type="ECO:0000256" key="2">
    <source>
        <dbReference type="ARBA" id="ARBA00022670"/>
    </source>
</evidence>
<dbReference type="GO" id="GO:0015074">
    <property type="term" value="P:DNA integration"/>
    <property type="evidence" value="ECO:0007669"/>
    <property type="project" value="InterPro"/>
</dbReference>
<dbReference type="CDD" id="cd09274">
    <property type="entry name" value="RNase_HI_RT_Ty3"/>
    <property type="match status" value="1"/>
</dbReference>
<dbReference type="PROSITE" id="PS50994">
    <property type="entry name" value="INTEGRASE"/>
    <property type="match status" value="2"/>
</dbReference>
<dbReference type="InterPro" id="IPR036397">
    <property type="entry name" value="RNaseH_sf"/>
</dbReference>
<dbReference type="Pfam" id="PF07727">
    <property type="entry name" value="RVT_2"/>
    <property type="match status" value="1"/>
</dbReference>
<keyword evidence="7" id="KW-0378">Hydrolase</keyword>
<dbReference type="GO" id="GO:0006508">
    <property type="term" value="P:proteolysis"/>
    <property type="evidence" value="ECO:0007669"/>
    <property type="project" value="UniProtKB-KW"/>
</dbReference>
<feature type="domain" description="CCHC-type" evidence="12">
    <location>
        <begin position="1181"/>
        <end position="1197"/>
    </location>
</feature>
<dbReference type="GO" id="GO:0008233">
    <property type="term" value="F:peptidase activity"/>
    <property type="evidence" value="ECO:0007669"/>
    <property type="project" value="UniProtKB-KW"/>
</dbReference>
<dbReference type="Gene3D" id="3.30.70.270">
    <property type="match status" value="2"/>
</dbReference>
<evidence type="ECO:0000256" key="9">
    <source>
        <dbReference type="PROSITE-ProRule" id="PRU00047"/>
    </source>
</evidence>
<feature type="transmembrane region" description="Helical" evidence="11">
    <location>
        <begin position="141"/>
        <end position="165"/>
    </location>
</feature>
<dbReference type="InterPro" id="IPR041373">
    <property type="entry name" value="RT_RNaseH"/>
</dbReference>
<evidence type="ECO:0000256" key="6">
    <source>
        <dbReference type="ARBA" id="ARBA00022759"/>
    </source>
</evidence>
<evidence type="ECO:0000256" key="10">
    <source>
        <dbReference type="SAM" id="MobiDB-lite"/>
    </source>
</evidence>
<dbReference type="Pfam" id="PF17917">
    <property type="entry name" value="RT_RNaseH"/>
    <property type="match status" value="1"/>
</dbReference>
<evidence type="ECO:0000259" key="14">
    <source>
        <dbReference type="PROSITE" id="PS50994"/>
    </source>
</evidence>
<feature type="region of interest" description="Disordered" evidence="10">
    <location>
        <begin position="1145"/>
        <end position="1180"/>
    </location>
</feature>
<keyword evidence="3" id="KW-0808">Transferase</keyword>
<feature type="region of interest" description="Disordered" evidence="10">
    <location>
        <begin position="955"/>
        <end position="975"/>
    </location>
</feature>
<evidence type="ECO:0000256" key="11">
    <source>
        <dbReference type="SAM" id="Phobius"/>
    </source>
</evidence>
<dbReference type="GO" id="GO:0004519">
    <property type="term" value="F:endonuclease activity"/>
    <property type="evidence" value="ECO:0007669"/>
    <property type="project" value="UniProtKB-KW"/>
</dbReference>
<dbReference type="SMART" id="SM00343">
    <property type="entry name" value="ZnF_C2HC"/>
    <property type="match status" value="1"/>
</dbReference>
<dbReference type="CDD" id="cd00303">
    <property type="entry name" value="retropepsin_like"/>
    <property type="match status" value="1"/>
</dbReference>
<dbReference type="PROSITE" id="PS50158">
    <property type="entry name" value="ZF_CCHC"/>
    <property type="match status" value="1"/>
</dbReference>
<dbReference type="FunFam" id="3.10.10.10:FF:000007">
    <property type="entry name" value="Retrovirus-related Pol polyprotein from transposon 17.6-like Protein"/>
    <property type="match status" value="1"/>
</dbReference>
<feature type="compositionally biased region" description="Basic and acidic residues" evidence="10">
    <location>
        <begin position="961"/>
        <end position="975"/>
    </location>
</feature>
<evidence type="ECO:0000259" key="13">
    <source>
        <dbReference type="PROSITE" id="PS50878"/>
    </source>
</evidence>
<keyword evidence="2" id="KW-0645">Protease</keyword>
<feature type="domain" description="Integrase catalytic" evidence="14">
    <location>
        <begin position="1905"/>
        <end position="2035"/>
    </location>
</feature>
<keyword evidence="11" id="KW-0472">Membrane</keyword>
<dbReference type="GO" id="GO:0003964">
    <property type="term" value="F:RNA-directed DNA polymerase activity"/>
    <property type="evidence" value="ECO:0007669"/>
    <property type="project" value="UniProtKB-KW"/>
</dbReference>
<keyword evidence="9" id="KW-0863">Zinc-finger</keyword>
<comment type="caution">
    <text evidence="15">The sequence shown here is derived from an EMBL/GenBank/DDBJ whole genome shotgun (WGS) entry which is preliminary data.</text>
</comment>
<dbReference type="InterPro" id="IPR000477">
    <property type="entry name" value="RT_dom"/>
</dbReference>
<dbReference type="GO" id="GO:0008270">
    <property type="term" value="F:zinc ion binding"/>
    <property type="evidence" value="ECO:0007669"/>
    <property type="project" value="UniProtKB-KW"/>
</dbReference>
<keyword evidence="9" id="KW-0479">Metal-binding</keyword>
<evidence type="ECO:0000256" key="7">
    <source>
        <dbReference type="ARBA" id="ARBA00022801"/>
    </source>
</evidence>
<reference evidence="15" key="1">
    <citation type="submission" date="2019-09" db="EMBL/GenBank/DDBJ databases">
        <title>Draft genome information of white flower Hibiscus syriacus.</title>
        <authorList>
            <person name="Kim Y.-M."/>
        </authorList>
    </citation>
    <scope>NUCLEOTIDE SEQUENCE [LARGE SCALE GENOMIC DNA]</scope>
    <source>
        <strain evidence="15">YM2019G1</strain>
    </source>
</reference>
<dbReference type="Pfam" id="PF24626">
    <property type="entry name" value="SH3_Tf2-1"/>
    <property type="match status" value="1"/>
</dbReference>
<protein>
    <recommendedName>
        <fullName evidence="1">RNA-directed DNA polymerase</fullName>
        <ecNumber evidence="1">2.7.7.49</ecNumber>
    </recommendedName>
</protein>